<dbReference type="OrthoDB" id="125063at2759"/>
<accession>A0A9W6TLL8</accession>
<comment type="caution">
    <text evidence="1">The sequence shown here is derived from an EMBL/GenBank/DDBJ whole genome shotgun (WGS) entry which is preliminary data.</text>
</comment>
<reference evidence="1" key="1">
    <citation type="submission" date="2023-04" db="EMBL/GenBank/DDBJ databases">
        <title>Phytophthora lilii NBRC 32176.</title>
        <authorList>
            <person name="Ichikawa N."/>
            <person name="Sato H."/>
            <person name="Tonouchi N."/>
        </authorList>
    </citation>
    <scope>NUCLEOTIDE SEQUENCE</scope>
    <source>
        <strain evidence="1">NBRC 32176</strain>
    </source>
</reference>
<organism evidence="1 2">
    <name type="scientific">Phytophthora lilii</name>
    <dbReference type="NCBI Taxonomy" id="2077276"/>
    <lineage>
        <taxon>Eukaryota</taxon>
        <taxon>Sar</taxon>
        <taxon>Stramenopiles</taxon>
        <taxon>Oomycota</taxon>
        <taxon>Peronosporomycetes</taxon>
        <taxon>Peronosporales</taxon>
        <taxon>Peronosporaceae</taxon>
        <taxon>Phytophthora</taxon>
    </lineage>
</organism>
<gene>
    <name evidence="1" type="ORF">Plil01_000549100</name>
</gene>
<proteinExistence type="predicted"/>
<dbReference type="Proteomes" id="UP001165083">
    <property type="component" value="Unassembled WGS sequence"/>
</dbReference>
<protein>
    <submittedName>
        <fullName evidence="1">Unnamed protein product</fullName>
    </submittedName>
</protein>
<evidence type="ECO:0000313" key="2">
    <source>
        <dbReference type="Proteomes" id="UP001165083"/>
    </source>
</evidence>
<keyword evidence="2" id="KW-1185">Reference proteome</keyword>
<dbReference type="AlphaFoldDB" id="A0A9W6TLL8"/>
<sequence>MCFRKLSVGGLGGPPSMEKLYVVTTYDASSCSTPVASLSLTRNLSCTPQIDHYKPVCYREASAYTVADCTQYHTGGRDNIGIIRDDYPHLIVENFGPGLCGLVDGNVKNVVVYS</sequence>
<name>A0A9W6TLL8_9STRA</name>
<dbReference type="EMBL" id="BSXW01000230">
    <property type="protein sequence ID" value="GMF15774.1"/>
    <property type="molecule type" value="Genomic_DNA"/>
</dbReference>
<evidence type="ECO:0000313" key="1">
    <source>
        <dbReference type="EMBL" id="GMF15774.1"/>
    </source>
</evidence>